<gene>
    <name evidence="2" type="primary">mobB</name>
    <name evidence="2" type="ORF">WOB96_00785</name>
</gene>
<accession>A0ABU9D717</accession>
<protein>
    <submittedName>
        <fullName evidence="2">Molybdopterin-guanine dinucleotide biosynthesis protein B</fullName>
    </submittedName>
</protein>
<evidence type="ECO:0000313" key="3">
    <source>
        <dbReference type="Proteomes" id="UP001446205"/>
    </source>
</evidence>
<dbReference type="PANTHER" id="PTHR40072">
    <property type="entry name" value="MOLYBDOPTERIN-GUANINE DINUCLEOTIDE BIOSYNTHESIS ADAPTER PROTEIN-RELATED"/>
    <property type="match status" value="1"/>
</dbReference>
<keyword evidence="3" id="KW-1185">Reference proteome</keyword>
<dbReference type="RefSeq" id="WP_341369354.1">
    <property type="nucleotide sequence ID" value="NZ_JBBPCO010000001.1"/>
</dbReference>
<dbReference type="Proteomes" id="UP001446205">
    <property type="component" value="Unassembled WGS sequence"/>
</dbReference>
<dbReference type="InterPro" id="IPR027417">
    <property type="entry name" value="P-loop_NTPase"/>
</dbReference>
<dbReference type="Pfam" id="PF03205">
    <property type="entry name" value="MobB"/>
    <property type="match status" value="1"/>
</dbReference>
<reference evidence="2 3" key="1">
    <citation type="submission" date="2024-04" db="EMBL/GenBank/DDBJ databases">
        <authorList>
            <person name="Abashina T."/>
            <person name="Shaikin A."/>
        </authorList>
    </citation>
    <scope>NUCLEOTIDE SEQUENCE [LARGE SCALE GENOMIC DNA]</scope>
    <source>
        <strain evidence="2 3">AAFK</strain>
    </source>
</reference>
<dbReference type="Gene3D" id="3.40.50.300">
    <property type="entry name" value="P-loop containing nucleotide triphosphate hydrolases"/>
    <property type="match status" value="1"/>
</dbReference>
<dbReference type="NCBIfam" id="TIGR00176">
    <property type="entry name" value="mobB"/>
    <property type="match status" value="1"/>
</dbReference>
<name>A0ABU9D717_9PROT</name>
<sequence>MIVLGIAGFSGSGKTTLLTRLIPLLRQRGLRVAVIKHTHHDFDPDIPGKDSYRLREAGAAQVLAASDRRWALFTELPEPQEPQLETLLAQLDPARSDLVLVEGMRHGKHPKLEVHRPSLGHPLLARDDPWIRAVASDAPLDCPCPRLDLNGPDAVAGFIEAFHRRGVQAQS</sequence>
<evidence type="ECO:0000259" key="1">
    <source>
        <dbReference type="Pfam" id="PF03205"/>
    </source>
</evidence>
<dbReference type="EMBL" id="JBBPCO010000001">
    <property type="protein sequence ID" value="MEK8088288.1"/>
    <property type="molecule type" value="Genomic_DNA"/>
</dbReference>
<evidence type="ECO:0000313" key="2">
    <source>
        <dbReference type="EMBL" id="MEK8088288.1"/>
    </source>
</evidence>
<organism evidence="2 3">
    <name type="scientific">Thermithiobacillus plumbiphilus</name>
    <dbReference type="NCBI Taxonomy" id="1729899"/>
    <lineage>
        <taxon>Bacteria</taxon>
        <taxon>Pseudomonadati</taxon>
        <taxon>Pseudomonadota</taxon>
        <taxon>Acidithiobacillia</taxon>
        <taxon>Acidithiobacillales</taxon>
        <taxon>Thermithiobacillaceae</taxon>
        <taxon>Thermithiobacillus</taxon>
    </lineage>
</organism>
<comment type="caution">
    <text evidence="2">The sequence shown here is derived from an EMBL/GenBank/DDBJ whole genome shotgun (WGS) entry which is preliminary data.</text>
</comment>
<proteinExistence type="predicted"/>
<dbReference type="CDD" id="cd03116">
    <property type="entry name" value="MobB"/>
    <property type="match status" value="1"/>
</dbReference>
<feature type="domain" description="Molybdopterin-guanine dinucleotide biosynthesis protein B (MobB)" evidence="1">
    <location>
        <begin position="3"/>
        <end position="137"/>
    </location>
</feature>
<dbReference type="SUPFAM" id="SSF52540">
    <property type="entry name" value="P-loop containing nucleoside triphosphate hydrolases"/>
    <property type="match status" value="1"/>
</dbReference>
<dbReference type="InterPro" id="IPR004435">
    <property type="entry name" value="MobB_dom"/>
</dbReference>
<dbReference type="InterPro" id="IPR052539">
    <property type="entry name" value="MGD_biosynthesis_adapter"/>
</dbReference>
<dbReference type="PANTHER" id="PTHR40072:SF1">
    <property type="entry name" value="MOLYBDOPTERIN-GUANINE DINUCLEOTIDE BIOSYNTHESIS ADAPTER PROTEIN"/>
    <property type="match status" value="1"/>
</dbReference>